<accession>A0A6J4LFC2</accession>
<evidence type="ECO:0000313" key="2">
    <source>
        <dbReference type="EMBL" id="CAA9330660.1"/>
    </source>
</evidence>
<reference evidence="2" key="1">
    <citation type="submission" date="2020-02" db="EMBL/GenBank/DDBJ databases">
        <authorList>
            <person name="Meier V. D."/>
        </authorList>
    </citation>
    <scope>NUCLEOTIDE SEQUENCE</scope>
    <source>
        <strain evidence="2">AVDCRST_MAG40</strain>
    </source>
</reference>
<organism evidence="2">
    <name type="scientific">uncultured Gemmatimonadaceae bacterium</name>
    <dbReference type="NCBI Taxonomy" id="246130"/>
    <lineage>
        <taxon>Bacteria</taxon>
        <taxon>Pseudomonadati</taxon>
        <taxon>Gemmatimonadota</taxon>
        <taxon>Gemmatimonadia</taxon>
        <taxon>Gemmatimonadales</taxon>
        <taxon>Gemmatimonadaceae</taxon>
        <taxon>environmental samples</taxon>
    </lineage>
</organism>
<feature type="compositionally biased region" description="Basic residues" evidence="1">
    <location>
        <begin position="41"/>
        <end position="61"/>
    </location>
</feature>
<sequence>AHLHRRGRARPRHGAVRRPHPRLAGRPYAGRDPRRAARQSPRGRRPPARGRRAAPRGRVRRHADDLGRL</sequence>
<feature type="non-terminal residue" evidence="2">
    <location>
        <position position="69"/>
    </location>
</feature>
<feature type="region of interest" description="Disordered" evidence="1">
    <location>
        <begin position="1"/>
        <end position="69"/>
    </location>
</feature>
<name>A0A6J4LFC2_9BACT</name>
<protein>
    <submittedName>
        <fullName evidence="2">Uncharacterized protein</fullName>
    </submittedName>
</protein>
<evidence type="ECO:0000256" key="1">
    <source>
        <dbReference type="SAM" id="MobiDB-lite"/>
    </source>
</evidence>
<dbReference type="AlphaFoldDB" id="A0A6J4LFC2"/>
<proteinExistence type="predicted"/>
<gene>
    <name evidence="2" type="ORF">AVDCRST_MAG40-1891</name>
</gene>
<dbReference type="EMBL" id="CADCTX010000587">
    <property type="protein sequence ID" value="CAA9330660.1"/>
    <property type="molecule type" value="Genomic_DNA"/>
</dbReference>
<feature type="compositionally biased region" description="Basic residues" evidence="1">
    <location>
        <begin position="1"/>
        <end position="23"/>
    </location>
</feature>
<feature type="non-terminal residue" evidence="2">
    <location>
        <position position="1"/>
    </location>
</feature>